<proteinExistence type="inferred from homology"/>
<dbReference type="CDD" id="cd00483">
    <property type="entry name" value="HPPK"/>
    <property type="match status" value="1"/>
</dbReference>
<dbReference type="SUPFAM" id="SSF51717">
    <property type="entry name" value="Dihydropteroate synthetase-like"/>
    <property type="match status" value="1"/>
</dbReference>
<keyword evidence="11" id="KW-0418">Kinase</keyword>
<sequence length="694" mass="79340">MNNLKDEVTIKNLQYTGLLKNEKTDLEITTRFKTDFEKASMTDDLKYSINYAVVSRNFKNFEAANESKNFNSITALANALNENITFKQPCDSVSMEIHTKMTYFDVTTKINRVRNESGSIVSSNEKDLIKIENLKLDTIIGLFTFERFEKQPVVLEIDISIDLLKNPDFDVEKIGESVYDYIKNSNFKTVEALVLNTNKLIYTLAPKISNCKVGVLKTDIIDYCDVGVSSERNTEEIEKLGTDIIQFNAKDVTVERFVIPNMNKETIDLFSDGSEKDVFIAFGSNQGHQLHNILQAIKELNEHQDISVVQTSSLYKSKPMYFMDQPDFINGCLKIRTTLKPHDLLKVLKDIEYQSLKRVKHFDNGPRTIDLDIILFDKYIVNTPELNIPHIRMLERSFVLVPLCELIPPDYIHPVTAEPIYDHLEQLMLEDPNYNSDIQESTDLISLVPLPTRFPMLDEHNLKNDLKFRYLEYDLVHSKSPTQLMSILNVTPDSFSDGSTDNLNISKTLEKVHEMVANKVDIIDIGGCSTRPNSPQPIVEEELERVIPVVKEIKKAYGDSVIISIDTYRSEVAEEAIKLGADIINDISAGTFDDKMYDVIAKYNVPYVVNHTRGSINTMTKFSKYERTNDGENLKVYNDRRSHDDVVVTEISKELSKLISKMYLKGIKRWQLILDPGLGFAKNLNENLSVIRNL</sequence>
<comment type="catalytic activity">
    <reaction evidence="1">
        <text>(7,8-dihydropterin-6-yl)methyl diphosphate + 4-aminobenzoate = 7,8-dihydropteroate + diphosphate</text>
        <dbReference type="Rhea" id="RHEA:19949"/>
        <dbReference type="ChEBI" id="CHEBI:17836"/>
        <dbReference type="ChEBI" id="CHEBI:17839"/>
        <dbReference type="ChEBI" id="CHEBI:33019"/>
        <dbReference type="ChEBI" id="CHEBI:72950"/>
        <dbReference type="EC" id="2.5.1.15"/>
    </reaction>
</comment>
<comment type="caution">
    <text evidence="17">The sequence shown here is derived from an EMBL/GenBank/DDBJ whole genome shotgun (WGS) entry which is preliminary data.</text>
</comment>
<dbReference type="STRING" id="52247.A0A4T0X5Y3"/>
<evidence type="ECO:0000256" key="12">
    <source>
        <dbReference type="ARBA" id="ARBA00022840"/>
    </source>
</evidence>
<dbReference type="GO" id="GO:0005740">
    <property type="term" value="C:mitochondrial envelope"/>
    <property type="evidence" value="ECO:0007669"/>
    <property type="project" value="TreeGrafter"/>
</dbReference>
<evidence type="ECO:0000256" key="11">
    <source>
        <dbReference type="ARBA" id="ARBA00022777"/>
    </source>
</evidence>
<name>A0A4T0X5Y3_9ASCO</name>
<keyword evidence="8" id="KW-0808">Transferase</keyword>
<feature type="non-terminal residue" evidence="17">
    <location>
        <position position="694"/>
    </location>
</feature>
<dbReference type="GO" id="GO:0004150">
    <property type="term" value="F:dihydroneopterin aldolase activity"/>
    <property type="evidence" value="ECO:0007669"/>
    <property type="project" value="InterPro"/>
</dbReference>
<keyword evidence="15" id="KW-0511">Multifunctional enzyme</keyword>
<dbReference type="GO" id="GO:0046656">
    <property type="term" value="P:folic acid biosynthetic process"/>
    <property type="evidence" value="ECO:0007669"/>
    <property type="project" value="UniProtKB-KW"/>
</dbReference>
<comment type="pathway">
    <text evidence="5">Cofactor biosynthesis; tetrahydrofolate biosynthesis; 2-amino-4-hydroxy-6-hydroxymethyl-7,8-dihydropteridine diphosphate from 7,8-dihydroneopterin triphosphate: step 4/4.</text>
</comment>
<dbReference type="InterPro" id="IPR035907">
    <property type="entry name" value="Hppk_sf"/>
</dbReference>
<keyword evidence="18" id="KW-1185">Reference proteome</keyword>
<evidence type="ECO:0000256" key="13">
    <source>
        <dbReference type="ARBA" id="ARBA00022842"/>
    </source>
</evidence>
<keyword evidence="13" id="KW-0460">Magnesium</keyword>
<dbReference type="NCBIfam" id="TIGR00526">
    <property type="entry name" value="folB_dom"/>
    <property type="match status" value="1"/>
</dbReference>
<dbReference type="Pfam" id="PF02152">
    <property type="entry name" value="FolB"/>
    <property type="match status" value="2"/>
</dbReference>
<dbReference type="OrthoDB" id="615426at2759"/>
<dbReference type="InterPro" id="IPR045031">
    <property type="entry name" value="DHP_synth-like"/>
</dbReference>
<evidence type="ECO:0000256" key="14">
    <source>
        <dbReference type="ARBA" id="ARBA00022909"/>
    </source>
</evidence>
<dbReference type="InterPro" id="IPR000489">
    <property type="entry name" value="Pterin-binding_dom"/>
</dbReference>
<evidence type="ECO:0000256" key="2">
    <source>
        <dbReference type="ARBA" id="ARBA00000198"/>
    </source>
</evidence>
<protein>
    <recommendedName>
        <fullName evidence="16">Pterin-binding domain-containing protein</fullName>
    </recommendedName>
</protein>
<dbReference type="Gene3D" id="3.20.20.20">
    <property type="entry name" value="Dihydropteroate synthase-like"/>
    <property type="match status" value="1"/>
</dbReference>
<dbReference type="InterPro" id="IPR011005">
    <property type="entry name" value="Dihydropteroate_synth-like_sf"/>
</dbReference>
<feature type="domain" description="Pterin-binding" evidence="16">
    <location>
        <begin position="482"/>
        <end position="694"/>
    </location>
</feature>
<dbReference type="UniPathway" id="UPA00077">
    <property type="reaction ID" value="UER00155"/>
</dbReference>
<keyword evidence="14" id="KW-0289">Folate biosynthesis</keyword>
<comment type="similarity">
    <text evidence="7">In the C-terminal section; belongs to the DHPS family.</text>
</comment>
<organism evidence="17 18">
    <name type="scientific">Pichia inconspicua</name>
    <dbReference type="NCBI Taxonomy" id="52247"/>
    <lineage>
        <taxon>Eukaryota</taxon>
        <taxon>Fungi</taxon>
        <taxon>Dikarya</taxon>
        <taxon>Ascomycota</taxon>
        <taxon>Saccharomycotina</taxon>
        <taxon>Pichiomycetes</taxon>
        <taxon>Pichiales</taxon>
        <taxon>Pichiaceae</taxon>
        <taxon>Pichia</taxon>
    </lineage>
</organism>
<dbReference type="Proteomes" id="UP000307173">
    <property type="component" value="Unassembled WGS sequence"/>
</dbReference>
<dbReference type="NCBIfam" id="TIGR01496">
    <property type="entry name" value="DHPS"/>
    <property type="match status" value="1"/>
</dbReference>
<gene>
    <name evidence="17" type="ORF">CANINC_000536</name>
</gene>
<evidence type="ECO:0000259" key="16">
    <source>
        <dbReference type="PROSITE" id="PS50972"/>
    </source>
</evidence>
<dbReference type="GO" id="GO:0046654">
    <property type="term" value="P:tetrahydrofolate biosynthetic process"/>
    <property type="evidence" value="ECO:0007669"/>
    <property type="project" value="UniProtKB-UniPathway"/>
</dbReference>
<comment type="similarity">
    <text evidence="6">In the N-terminal section; belongs to the DHNA family.</text>
</comment>
<evidence type="ECO:0000256" key="6">
    <source>
        <dbReference type="ARBA" id="ARBA00009640"/>
    </source>
</evidence>
<dbReference type="Gene3D" id="3.30.70.560">
    <property type="entry name" value="7,8-Dihydro-6-hydroxymethylpterin-pyrophosphokinase HPPK"/>
    <property type="match status" value="1"/>
</dbReference>
<dbReference type="GO" id="GO:0005524">
    <property type="term" value="F:ATP binding"/>
    <property type="evidence" value="ECO:0007669"/>
    <property type="project" value="UniProtKB-KW"/>
</dbReference>
<dbReference type="PROSITE" id="PS50972">
    <property type="entry name" value="PTERIN_BINDING"/>
    <property type="match status" value="1"/>
</dbReference>
<dbReference type="PROSITE" id="PS00794">
    <property type="entry name" value="HPPK"/>
    <property type="match status" value="1"/>
</dbReference>
<evidence type="ECO:0000256" key="4">
    <source>
        <dbReference type="ARBA" id="ARBA00004763"/>
    </source>
</evidence>
<evidence type="ECO:0000256" key="3">
    <source>
        <dbReference type="ARBA" id="ARBA00001946"/>
    </source>
</evidence>
<dbReference type="Gene3D" id="3.30.1130.10">
    <property type="match status" value="2"/>
</dbReference>
<evidence type="ECO:0000256" key="7">
    <source>
        <dbReference type="ARBA" id="ARBA00009951"/>
    </source>
</evidence>
<dbReference type="NCBIfam" id="TIGR01498">
    <property type="entry name" value="folK"/>
    <property type="match status" value="1"/>
</dbReference>
<dbReference type="Pfam" id="PF00809">
    <property type="entry name" value="Pterin_bind"/>
    <property type="match status" value="1"/>
</dbReference>
<dbReference type="SMART" id="SM00905">
    <property type="entry name" value="FolB"/>
    <property type="match status" value="1"/>
</dbReference>
<dbReference type="GO" id="GO:0004156">
    <property type="term" value="F:dihydropteroate synthase activity"/>
    <property type="evidence" value="ECO:0007669"/>
    <property type="project" value="UniProtKB-EC"/>
</dbReference>
<keyword evidence="10" id="KW-0547">Nucleotide-binding</keyword>
<dbReference type="InterPro" id="IPR006157">
    <property type="entry name" value="FolB_dom"/>
</dbReference>
<dbReference type="AlphaFoldDB" id="A0A4T0X5Y3"/>
<evidence type="ECO:0000256" key="9">
    <source>
        <dbReference type="ARBA" id="ARBA00022723"/>
    </source>
</evidence>
<dbReference type="SUPFAM" id="SSF55620">
    <property type="entry name" value="Tetrahydrobiopterin biosynthesis enzymes-like"/>
    <property type="match status" value="2"/>
</dbReference>
<comment type="cofactor">
    <cofactor evidence="3">
        <name>Mg(2+)</name>
        <dbReference type="ChEBI" id="CHEBI:18420"/>
    </cofactor>
</comment>
<dbReference type="GO" id="GO:0016301">
    <property type="term" value="F:kinase activity"/>
    <property type="evidence" value="ECO:0007669"/>
    <property type="project" value="UniProtKB-KW"/>
</dbReference>
<dbReference type="PANTHER" id="PTHR20941">
    <property type="entry name" value="FOLATE SYNTHESIS PROTEINS"/>
    <property type="match status" value="1"/>
</dbReference>
<evidence type="ECO:0000256" key="1">
    <source>
        <dbReference type="ARBA" id="ARBA00000012"/>
    </source>
</evidence>
<evidence type="ECO:0000256" key="15">
    <source>
        <dbReference type="ARBA" id="ARBA00023268"/>
    </source>
</evidence>
<dbReference type="InterPro" id="IPR006390">
    <property type="entry name" value="DHP_synth_dom"/>
</dbReference>
<comment type="pathway">
    <text evidence="4">Cofactor biosynthesis; tetrahydrofolate biosynthesis; 7,8-dihydrofolate from 2-amino-4-hydroxy-6-hydroxymethyl-7,8-dihydropteridine diphosphate and 4-aminobenzoate: step 1/2.</text>
</comment>
<dbReference type="InterPro" id="IPR043133">
    <property type="entry name" value="GTP-CH-I_C/QueF"/>
</dbReference>
<keyword evidence="9" id="KW-0479">Metal-binding</keyword>
<dbReference type="SUPFAM" id="SSF55083">
    <property type="entry name" value="6-hydroxymethyl-7,8-dihydropterin pyrophosphokinase, HPPK"/>
    <property type="match status" value="1"/>
</dbReference>
<dbReference type="InterPro" id="IPR000550">
    <property type="entry name" value="Hppk"/>
</dbReference>
<evidence type="ECO:0000313" key="17">
    <source>
        <dbReference type="EMBL" id="TID30888.1"/>
    </source>
</evidence>
<comment type="catalytic activity">
    <reaction evidence="2">
        <text>6-hydroxymethyl-7,8-dihydropterin + ATP = (7,8-dihydropterin-6-yl)methyl diphosphate + AMP + H(+)</text>
        <dbReference type="Rhea" id="RHEA:11412"/>
        <dbReference type="ChEBI" id="CHEBI:15378"/>
        <dbReference type="ChEBI" id="CHEBI:30616"/>
        <dbReference type="ChEBI" id="CHEBI:44841"/>
        <dbReference type="ChEBI" id="CHEBI:72950"/>
        <dbReference type="ChEBI" id="CHEBI:456215"/>
        <dbReference type="EC" id="2.7.6.3"/>
    </reaction>
</comment>
<accession>A0A4T0X5Y3</accession>
<dbReference type="EMBL" id="SELW01000097">
    <property type="protein sequence ID" value="TID30888.1"/>
    <property type="molecule type" value="Genomic_DNA"/>
</dbReference>
<evidence type="ECO:0000256" key="10">
    <source>
        <dbReference type="ARBA" id="ARBA00022741"/>
    </source>
</evidence>
<dbReference type="GO" id="GO:0046872">
    <property type="term" value="F:metal ion binding"/>
    <property type="evidence" value="ECO:0007669"/>
    <property type="project" value="UniProtKB-KW"/>
</dbReference>
<reference evidence="17 18" key="1">
    <citation type="journal article" date="2019" name="Front. Genet.">
        <title>Whole-Genome Sequencing of the Opportunistic Yeast Pathogen Candida inconspicua Uncovers Its Hybrid Origin.</title>
        <authorList>
            <person name="Mixao V."/>
            <person name="Hansen A.P."/>
            <person name="Saus E."/>
            <person name="Boekhout T."/>
            <person name="Lass-Florl C."/>
            <person name="Gabaldon T."/>
        </authorList>
    </citation>
    <scope>NUCLEOTIDE SEQUENCE [LARGE SCALE GENOMIC DNA]</scope>
    <source>
        <strain evidence="17 18">CBS 180</strain>
    </source>
</reference>
<evidence type="ECO:0000256" key="5">
    <source>
        <dbReference type="ARBA" id="ARBA00005051"/>
    </source>
</evidence>
<keyword evidence="12" id="KW-0067">ATP-binding</keyword>
<evidence type="ECO:0000256" key="8">
    <source>
        <dbReference type="ARBA" id="ARBA00022679"/>
    </source>
</evidence>
<evidence type="ECO:0000313" key="18">
    <source>
        <dbReference type="Proteomes" id="UP000307173"/>
    </source>
</evidence>
<dbReference type="GO" id="GO:0003848">
    <property type="term" value="F:2-amino-4-hydroxy-6-hydroxymethyldihydropteridine diphosphokinase activity"/>
    <property type="evidence" value="ECO:0007669"/>
    <property type="project" value="UniProtKB-EC"/>
</dbReference>
<dbReference type="Pfam" id="PF01288">
    <property type="entry name" value="HPPK"/>
    <property type="match status" value="1"/>
</dbReference>
<dbReference type="PANTHER" id="PTHR20941:SF1">
    <property type="entry name" value="FOLIC ACID SYNTHESIS PROTEIN FOL1"/>
    <property type="match status" value="1"/>
</dbReference>